<name>A0ACC1J0K8_9FUNG</name>
<dbReference type="EMBL" id="JANBPW010005294">
    <property type="protein sequence ID" value="KAJ1932940.1"/>
    <property type="molecule type" value="Genomic_DNA"/>
</dbReference>
<accession>A0ACC1J0K8</accession>
<sequence>MEIRLDDFSSSTFDVKHWLNAQFSSTTTDPISAENRTDTLSQKLTTQLHFLATNSQQSNDRIKARFRHQAPQIARDIVALSKLIQETQVAISAFSKTTDAQSLSVQALERVVNIETVRRQLDKSVSAMEYFRDYADFPKKIQKLVDDNDVEKAWELVDRARAMGESFGEQPGENAVDIGASEKKVKDMALGM</sequence>
<dbReference type="Proteomes" id="UP001150603">
    <property type="component" value="Unassembled WGS sequence"/>
</dbReference>
<comment type="caution">
    <text evidence="1">The sequence shown here is derived from an EMBL/GenBank/DDBJ whole genome shotgun (WGS) entry which is preliminary data.</text>
</comment>
<gene>
    <name evidence="1" type="ORF">FBU59_006200</name>
</gene>
<organism evidence="1 2">
    <name type="scientific">Linderina macrospora</name>
    <dbReference type="NCBI Taxonomy" id="4868"/>
    <lineage>
        <taxon>Eukaryota</taxon>
        <taxon>Fungi</taxon>
        <taxon>Fungi incertae sedis</taxon>
        <taxon>Zoopagomycota</taxon>
        <taxon>Kickxellomycotina</taxon>
        <taxon>Kickxellomycetes</taxon>
        <taxon>Kickxellales</taxon>
        <taxon>Kickxellaceae</taxon>
        <taxon>Linderina</taxon>
    </lineage>
</organism>
<feature type="non-terminal residue" evidence="1">
    <location>
        <position position="192"/>
    </location>
</feature>
<keyword evidence="2" id="KW-1185">Reference proteome</keyword>
<evidence type="ECO:0000313" key="2">
    <source>
        <dbReference type="Proteomes" id="UP001150603"/>
    </source>
</evidence>
<evidence type="ECO:0000313" key="1">
    <source>
        <dbReference type="EMBL" id="KAJ1932940.1"/>
    </source>
</evidence>
<reference evidence="1" key="1">
    <citation type="submission" date="2022-07" db="EMBL/GenBank/DDBJ databases">
        <title>Phylogenomic reconstructions and comparative analyses of Kickxellomycotina fungi.</title>
        <authorList>
            <person name="Reynolds N.K."/>
            <person name="Stajich J.E."/>
            <person name="Barry K."/>
            <person name="Grigoriev I.V."/>
            <person name="Crous P."/>
            <person name="Smith M.E."/>
        </authorList>
    </citation>
    <scope>NUCLEOTIDE SEQUENCE</scope>
    <source>
        <strain evidence="1">NRRL 5244</strain>
    </source>
</reference>
<proteinExistence type="predicted"/>
<protein>
    <submittedName>
        <fullName evidence="1">Uncharacterized protein</fullName>
    </submittedName>
</protein>